<proteinExistence type="predicted"/>
<name>A0ABM1I200_POLDO</name>
<gene>
    <name evidence="2" type="primary">LOC107065243</name>
</gene>
<reference evidence="2" key="1">
    <citation type="submission" date="2025-08" db="UniProtKB">
        <authorList>
            <consortium name="RefSeq"/>
        </authorList>
    </citation>
    <scope>IDENTIFICATION</scope>
    <source>
        <tissue evidence="2">Whole body</tissue>
    </source>
</reference>
<protein>
    <submittedName>
        <fullName evidence="2">Uncharacterized protein LOC107065243</fullName>
    </submittedName>
</protein>
<dbReference type="RefSeq" id="XP_015174237.1">
    <property type="nucleotide sequence ID" value="XM_015318751.1"/>
</dbReference>
<organism evidence="1 2">
    <name type="scientific">Polistes dominula</name>
    <name type="common">European paper wasp</name>
    <name type="synonym">Vespa dominula</name>
    <dbReference type="NCBI Taxonomy" id="743375"/>
    <lineage>
        <taxon>Eukaryota</taxon>
        <taxon>Metazoa</taxon>
        <taxon>Ecdysozoa</taxon>
        <taxon>Arthropoda</taxon>
        <taxon>Hexapoda</taxon>
        <taxon>Insecta</taxon>
        <taxon>Pterygota</taxon>
        <taxon>Neoptera</taxon>
        <taxon>Endopterygota</taxon>
        <taxon>Hymenoptera</taxon>
        <taxon>Apocrita</taxon>
        <taxon>Aculeata</taxon>
        <taxon>Vespoidea</taxon>
        <taxon>Vespidae</taxon>
        <taxon>Polistinae</taxon>
        <taxon>Polistini</taxon>
        <taxon>Polistes</taxon>
    </lineage>
</organism>
<sequence>MYKQDAKSISTTKISENVSTASSVLEKNSACCVESNSSPLTSANDITSTLLLNVTLEEHATITQPCYTNEKLLHSSSESIENASNGLMFKEIDSICDQINSSEGRDHKDCVNTIKKLKILLSRSLKTIKILKTEHTKFRNQFKKQIKDLQQKVRINNILFNY</sequence>
<dbReference type="Proteomes" id="UP000694924">
    <property type="component" value="Unplaced"/>
</dbReference>
<keyword evidence="1" id="KW-1185">Reference proteome</keyword>
<evidence type="ECO:0000313" key="1">
    <source>
        <dbReference type="Proteomes" id="UP000694924"/>
    </source>
</evidence>
<dbReference type="GeneID" id="107065243"/>
<accession>A0ABM1I200</accession>
<evidence type="ECO:0000313" key="2">
    <source>
        <dbReference type="RefSeq" id="XP_015174237.1"/>
    </source>
</evidence>